<evidence type="ECO:0000256" key="1">
    <source>
        <dbReference type="ARBA" id="ARBA00005474"/>
    </source>
</evidence>
<evidence type="ECO:0000313" key="5">
    <source>
        <dbReference type="Proteomes" id="UP000283530"/>
    </source>
</evidence>
<gene>
    <name evidence="4" type="ORF">CKAN_00083000</name>
</gene>
<feature type="region of interest" description="Disordered" evidence="2">
    <location>
        <begin position="119"/>
        <end position="138"/>
    </location>
</feature>
<organism evidence="4 5">
    <name type="scientific">Cinnamomum micranthum f. kanehirae</name>
    <dbReference type="NCBI Taxonomy" id="337451"/>
    <lineage>
        <taxon>Eukaryota</taxon>
        <taxon>Viridiplantae</taxon>
        <taxon>Streptophyta</taxon>
        <taxon>Embryophyta</taxon>
        <taxon>Tracheophyta</taxon>
        <taxon>Spermatophyta</taxon>
        <taxon>Magnoliopsida</taxon>
        <taxon>Magnoliidae</taxon>
        <taxon>Laurales</taxon>
        <taxon>Lauraceae</taxon>
        <taxon>Cinnamomum</taxon>
    </lineage>
</organism>
<protein>
    <submittedName>
        <fullName evidence="4">LOB domain-containing protein 22-like protein</fullName>
    </submittedName>
</protein>
<dbReference type="PROSITE" id="PS50891">
    <property type="entry name" value="LOB"/>
    <property type="match status" value="1"/>
</dbReference>
<evidence type="ECO:0000256" key="2">
    <source>
        <dbReference type="SAM" id="MobiDB-lite"/>
    </source>
</evidence>
<sequence>MNSGRDSGGRAPKSGYFRACAVCKHQRKRCLDCPWAPFFPPESYQEFENVHRLFGVNNVTKILSSIDNRLWPTVIETIQFEAEMWRSNPANGCLGMIRDLIAQIKATTRELNMVKRQLFHHRQRQQQQQEQQQEQEQEQNMAATAVMVVPPLGDFQLQAPNLALFLNKYLYSRVNATDNAESMEITFLSQLFGDDEMNSSDQINQTIFCPIEAEASRYDYSSKSAVIETPLLDPSSDFKQQMVPKALAPVVVKCINEKGIVEK</sequence>
<proteinExistence type="inferred from homology"/>
<dbReference type="EMBL" id="QPKB01000001">
    <property type="protein sequence ID" value="RWR72595.1"/>
    <property type="molecule type" value="Genomic_DNA"/>
</dbReference>
<feature type="domain" description="LOB" evidence="3">
    <location>
        <begin position="18"/>
        <end position="118"/>
    </location>
</feature>
<comment type="caution">
    <text evidence="4">The sequence shown here is derived from an EMBL/GenBank/DDBJ whole genome shotgun (WGS) entry which is preliminary data.</text>
</comment>
<feature type="compositionally biased region" description="Low complexity" evidence="2">
    <location>
        <begin position="125"/>
        <end position="134"/>
    </location>
</feature>
<dbReference type="PANTHER" id="PTHR31301:SF103">
    <property type="entry name" value="LOB DOMAIN-CONTAINING PROTEIN 5-RELATED"/>
    <property type="match status" value="1"/>
</dbReference>
<keyword evidence="5" id="KW-1185">Reference proteome</keyword>
<evidence type="ECO:0000259" key="3">
    <source>
        <dbReference type="PROSITE" id="PS50891"/>
    </source>
</evidence>
<dbReference type="Pfam" id="PF03195">
    <property type="entry name" value="LOB"/>
    <property type="match status" value="1"/>
</dbReference>
<dbReference type="PANTHER" id="PTHR31301">
    <property type="entry name" value="LOB DOMAIN-CONTAINING PROTEIN 4-RELATED"/>
    <property type="match status" value="1"/>
</dbReference>
<dbReference type="OrthoDB" id="1937566at2759"/>
<evidence type="ECO:0000313" key="4">
    <source>
        <dbReference type="EMBL" id="RWR72595.1"/>
    </source>
</evidence>
<accession>A0A443N251</accession>
<dbReference type="InterPro" id="IPR004883">
    <property type="entry name" value="LOB"/>
</dbReference>
<name>A0A443N251_9MAGN</name>
<reference evidence="4 5" key="1">
    <citation type="journal article" date="2019" name="Nat. Plants">
        <title>Stout camphor tree genome fills gaps in understanding of flowering plant genome evolution.</title>
        <authorList>
            <person name="Chaw S.M."/>
            <person name="Liu Y.C."/>
            <person name="Wu Y.W."/>
            <person name="Wang H.Y."/>
            <person name="Lin C.I."/>
            <person name="Wu C.S."/>
            <person name="Ke H.M."/>
            <person name="Chang L.Y."/>
            <person name="Hsu C.Y."/>
            <person name="Yang H.T."/>
            <person name="Sudianto E."/>
            <person name="Hsu M.H."/>
            <person name="Wu K.P."/>
            <person name="Wang L.N."/>
            <person name="Leebens-Mack J.H."/>
            <person name="Tsai I.J."/>
        </authorList>
    </citation>
    <scope>NUCLEOTIDE SEQUENCE [LARGE SCALE GENOMIC DNA]</scope>
    <source>
        <strain evidence="5">cv. Chaw 1501</strain>
        <tissue evidence="4">Young leaves</tissue>
    </source>
</reference>
<dbReference type="Proteomes" id="UP000283530">
    <property type="component" value="Unassembled WGS sequence"/>
</dbReference>
<dbReference type="AlphaFoldDB" id="A0A443N251"/>
<comment type="similarity">
    <text evidence="1">Belongs to the LOB domain-containing protein family.</text>
</comment>